<dbReference type="PANTHER" id="PTHR32385:SF15">
    <property type="entry name" value="INOSITOL PHOSPHOCERAMIDE MANNOSYLTRANSFERASE 1"/>
    <property type="match status" value="1"/>
</dbReference>
<dbReference type="Gene3D" id="3.90.550.20">
    <property type="match status" value="1"/>
</dbReference>
<dbReference type="AlphaFoldDB" id="A0A6C0IFB3"/>
<dbReference type="GO" id="GO:0016020">
    <property type="term" value="C:membrane"/>
    <property type="evidence" value="ECO:0007669"/>
    <property type="project" value="GOC"/>
</dbReference>
<keyword evidence="1" id="KW-0808">Transferase</keyword>
<organism evidence="2">
    <name type="scientific">viral metagenome</name>
    <dbReference type="NCBI Taxonomy" id="1070528"/>
    <lineage>
        <taxon>unclassified sequences</taxon>
        <taxon>metagenomes</taxon>
        <taxon>organismal metagenomes</taxon>
    </lineage>
</organism>
<protein>
    <recommendedName>
        <fullName evidence="3">Alpha 1,4-glycosyltransferase domain-containing protein</fullName>
    </recommendedName>
</protein>
<dbReference type="InterPro" id="IPR007577">
    <property type="entry name" value="GlycoTrfase_DXD_sugar-bd_CS"/>
</dbReference>
<evidence type="ECO:0008006" key="3">
    <source>
        <dbReference type="Google" id="ProtNLM"/>
    </source>
</evidence>
<accession>A0A6C0IFB3</accession>
<reference evidence="2" key="1">
    <citation type="journal article" date="2020" name="Nature">
        <title>Giant virus diversity and host interactions through global metagenomics.</title>
        <authorList>
            <person name="Schulz F."/>
            <person name="Roux S."/>
            <person name="Paez-Espino D."/>
            <person name="Jungbluth S."/>
            <person name="Walsh D.A."/>
            <person name="Denef V.J."/>
            <person name="McMahon K.D."/>
            <person name="Konstantinidis K.T."/>
            <person name="Eloe-Fadrosh E.A."/>
            <person name="Kyrpides N.C."/>
            <person name="Woyke T."/>
        </authorList>
    </citation>
    <scope>NUCLEOTIDE SEQUENCE</scope>
    <source>
        <strain evidence="2">GVMAG-M-3300023184-72</strain>
    </source>
</reference>
<dbReference type="Pfam" id="PF04488">
    <property type="entry name" value="Gly_transf_sug"/>
    <property type="match status" value="1"/>
</dbReference>
<name>A0A6C0IFB3_9ZZZZ</name>
<evidence type="ECO:0000256" key="1">
    <source>
        <dbReference type="ARBA" id="ARBA00022679"/>
    </source>
</evidence>
<dbReference type="GO" id="GO:0051999">
    <property type="term" value="P:mannosyl-inositol phosphorylceramide biosynthetic process"/>
    <property type="evidence" value="ECO:0007669"/>
    <property type="project" value="TreeGrafter"/>
</dbReference>
<proteinExistence type="predicted"/>
<dbReference type="GO" id="GO:0000030">
    <property type="term" value="F:mannosyltransferase activity"/>
    <property type="evidence" value="ECO:0007669"/>
    <property type="project" value="TreeGrafter"/>
</dbReference>
<dbReference type="SUPFAM" id="SSF53448">
    <property type="entry name" value="Nucleotide-diphospho-sugar transferases"/>
    <property type="match status" value="1"/>
</dbReference>
<dbReference type="InterPro" id="IPR051706">
    <property type="entry name" value="Glycosyltransferase_domain"/>
</dbReference>
<dbReference type="EMBL" id="MN740163">
    <property type="protein sequence ID" value="QHT91165.1"/>
    <property type="molecule type" value="Genomic_DNA"/>
</dbReference>
<dbReference type="PANTHER" id="PTHR32385">
    <property type="entry name" value="MANNOSYL PHOSPHORYLINOSITOL CERAMIDE SYNTHASE"/>
    <property type="match status" value="1"/>
</dbReference>
<dbReference type="InterPro" id="IPR029044">
    <property type="entry name" value="Nucleotide-diphossugar_trans"/>
</dbReference>
<sequence>MIHFKNKKIQEIKNRQIQQETQNKIKELHENYLIYKNLNKPFELNENYNSVIPLNLYTCWHTKELPTLLKSTNEILIKENPEFNHYLYDENECREFIQQHFDQEVVDAYNSLIPCSYKSDLWRFCILYINGGIYYDIKFKCLNGFKFISLTENEMFVRDRPEKCVLTGLIVSKPGNIILKKCIHQIVVNVQTRFYGKNPLFPTGPGLLGLFISEEEREALIAYFGNTKFNDNLEVFYIVYNNQIILQYNHNNYRNEQSQHKKNLHYHELWHSHNIYI</sequence>
<evidence type="ECO:0000313" key="2">
    <source>
        <dbReference type="EMBL" id="QHT91165.1"/>
    </source>
</evidence>